<organism evidence="7 8">
    <name type="scientific">Channa striata</name>
    <name type="common">Snakehead murrel</name>
    <name type="synonym">Ophicephalus striatus</name>
    <dbReference type="NCBI Taxonomy" id="64152"/>
    <lineage>
        <taxon>Eukaryota</taxon>
        <taxon>Metazoa</taxon>
        <taxon>Chordata</taxon>
        <taxon>Craniata</taxon>
        <taxon>Vertebrata</taxon>
        <taxon>Euteleostomi</taxon>
        <taxon>Actinopterygii</taxon>
        <taxon>Neopterygii</taxon>
        <taxon>Teleostei</taxon>
        <taxon>Neoteleostei</taxon>
        <taxon>Acanthomorphata</taxon>
        <taxon>Anabantaria</taxon>
        <taxon>Anabantiformes</taxon>
        <taxon>Channoidei</taxon>
        <taxon>Channidae</taxon>
        <taxon>Channa</taxon>
    </lineage>
</organism>
<feature type="transmembrane region" description="Helical" evidence="6">
    <location>
        <begin position="119"/>
        <end position="139"/>
    </location>
</feature>
<evidence type="ECO:0000256" key="5">
    <source>
        <dbReference type="ARBA" id="ARBA00023224"/>
    </source>
</evidence>
<keyword evidence="2" id="KW-0297">G-protein coupled receptor</keyword>
<feature type="transmembrane region" description="Helical" evidence="6">
    <location>
        <begin position="70"/>
        <end position="86"/>
    </location>
</feature>
<name>A0AA88LUV4_CHASR</name>
<sequence>MGLYILIWTIISISLPVTLVAIYAVYSLVQKENVAPIYVINLLISDLIQLCSMTVFMIRKTDIISETFYYIYYFGVLASVGFMACVSLESQVLCDGLCCGLDPSSCLLLSTFFLPHLEVIRIIAGVYLLVPFPLFIFSLCGTLKALSAASRVPPDEKRRIVAMLVLVLLIYTLLFMPSIIGFLAANTRNNIHFTFLPLIFLFFSPLADSFLYVLLRKGAVDKVLASVCCCRMESNDVNRSTELSEVNVHT</sequence>
<dbReference type="PANTHER" id="PTHR24232:SF85">
    <property type="entry name" value="G-PROTEIN COUPLED RECEPTOR 4"/>
    <property type="match status" value="1"/>
</dbReference>
<evidence type="ECO:0000256" key="2">
    <source>
        <dbReference type="ARBA" id="ARBA00023040"/>
    </source>
</evidence>
<proteinExistence type="predicted"/>
<feature type="transmembrane region" description="Helical" evidence="6">
    <location>
        <begin position="38"/>
        <end position="58"/>
    </location>
</feature>
<dbReference type="GO" id="GO:0005886">
    <property type="term" value="C:plasma membrane"/>
    <property type="evidence" value="ECO:0007669"/>
    <property type="project" value="TreeGrafter"/>
</dbReference>
<evidence type="ECO:0000313" key="8">
    <source>
        <dbReference type="Proteomes" id="UP001187415"/>
    </source>
</evidence>
<evidence type="ECO:0000256" key="1">
    <source>
        <dbReference type="ARBA" id="ARBA00004141"/>
    </source>
</evidence>
<dbReference type="SUPFAM" id="SSF81321">
    <property type="entry name" value="Family A G protein-coupled receptor-like"/>
    <property type="match status" value="1"/>
</dbReference>
<dbReference type="Proteomes" id="UP001187415">
    <property type="component" value="Unassembled WGS sequence"/>
</dbReference>
<evidence type="ECO:0000256" key="3">
    <source>
        <dbReference type="ARBA" id="ARBA00023170"/>
    </source>
</evidence>
<feature type="transmembrane region" description="Helical" evidence="6">
    <location>
        <begin position="191"/>
        <end position="215"/>
    </location>
</feature>
<keyword evidence="6" id="KW-0472">Membrane</keyword>
<keyword evidence="8" id="KW-1185">Reference proteome</keyword>
<accession>A0AA88LUV4</accession>
<keyword evidence="5" id="KW-0807">Transducer</keyword>
<dbReference type="AlphaFoldDB" id="A0AA88LUV4"/>
<protein>
    <recommendedName>
        <fullName evidence="9">G-protein coupled receptors family 1 profile domain-containing protein</fullName>
    </recommendedName>
</protein>
<evidence type="ECO:0000256" key="4">
    <source>
        <dbReference type="ARBA" id="ARBA00023180"/>
    </source>
</evidence>
<dbReference type="PANTHER" id="PTHR24232">
    <property type="entry name" value="G-PROTEIN COUPLED RECEPTOR"/>
    <property type="match status" value="1"/>
</dbReference>
<feature type="transmembrane region" description="Helical" evidence="6">
    <location>
        <begin position="6"/>
        <end position="26"/>
    </location>
</feature>
<feature type="transmembrane region" description="Helical" evidence="6">
    <location>
        <begin position="160"/>
        <end position="185"/>
    </location>
</feature>
<keyword evidence="4" id="KW-0325">Glycoprotein</keyword>
<evidence type="ECO:0000256" key="6">
    <source>
        <dbReference type="SAM" id="Phobius"/>
    </source>
</evidence>
<keyword evidence="6" id="KW-1133">Transmembrane helix</keyword>
<keyword evidence="6" id="KW-0812">Transmembrane</keyword>
<dbReference type="EMBL" id="JAUPFM010000017">
    <property type="protein sequence ID" value="KAK2824650.1"/>
    <property type="molecule type" value="Genomic_DNA"/>
</dbReference>
<evidence type="ECO:0000313" key="7">
    <source>
        <dbReference type="EMBL" id="KAK2824650.1"/>
    </source>
</evidence>
<dbReference type="GO" id="GO:0035025">
    <property type="term" value="P:positive regulation of Rho protein signal transduction"/>
    <property type="evidence" value="ECO:0007669"/>
    <property type="project" value="TreeGrafter"/>
</dbReference>
<reference evidence="7" key="1">
    <citation type="submission" date="2023-07" db="EMBL/GenBank/DDBJ databases">
        <title>Chromosome-level Genome Assembly of Striped Snakehead (Channa striata).</title>
        <authorList>
            <person name="Liu H."/>
        </authorList>
    </citation>
    <scope>NUCLEOTIDE SEQUENCE</scope>
    <source>
        <strain evidence="7">Gz</strain>
        <tissue evidence="7">Muscle</tissue>
    </source>
</reference>
<keyword evidence="3" id="KW-0675">Receptor</keyword>
<gene>
    <name evidence="7" type="ORF">Q5P01_021825</name>
</gene>
<dbReference type="GO" id="GO:0004930">
    <property type="term" value="F:G protein-coupled receptor activity"/>
    <property type="evidence" value="ECO:0007669"/>
    <property type="project" value="UniProtKB-KW"/>
</dbReference>
<dbReference type="GO" id="GO:0007200">
    <property type="term" value="P:phospholipase C-activating G protein-coupled receptor signaling pathway"/>
    <property type="evidence" value="ECO:0007669"/>
    <property type="project" value="TreeGrafter"/>
</dbReference>
<comment type="subcellular location">
    <subcellularLocation>
        <location evidence="1">Membrane</location>
        <topology evidence="1">Multi-pass membrane protein</topology>
    </subcellularLocation>
</comment>
<dbReference type="Gene3D" id="1.20.1070.10">
    <property type="entry name" value="Rhodopsin 7-helix transmembrane proteins"/>
    <property type="match status" value="1"/>
</dbReference>
<evidence type="ECO:0008006" key="9">
    <source>
        <dbReference type="Google" id="ProtNLM"/>
    </source>
</evidence>
<comment type="caution">
    <text evidence="7">The sequence shown here is derived from an EMBL/GenBank/DDBJ whole genome shotgun (WGS) entry which is preliminary data.</text>
</comment>